<comment type="caution">
    <text evidence="1">The sequence shown here is derived from an EMBL/GenBank/DDBJ whole genome shotgun (WGS) entry which is preliminary data.</text>
</comment>
<evidence type="ECO:0000313" key="2">
    <source>
        <dbReference type="Proteomes" id="UP001500621"/>
    </source>
</evidence>
<protein>
    <submittedName>
        <fullName evidence="1">Uncharacterized protein</fullName>
    </submittedName>
</protein>
<organism evidence="1 2">
    <name type="scientific">Nocardioides nanhaiensis</name>
    <dbReference type="NCBI Taxonomy" id="1476871"/>
    <lineage>
        <taxon>Bacteria</taxon>
        <taxon>Bacillati</taxon>
        <taxon>Actinomycetota</taxon>
        <taxon>Actinomycetes</taxon>
        <taxon>Propionibacteriales</taxon>
        <taxon>Nocardioidaceae</taxon>
        <taxon>Nocardioides</taxon>
    </lineage>
</organism>
<dbReference type="EMBL" id="BAABIM010000005">
    <property type="protein sequence ID" value="GAA4699151.1"/>
    <property type="molecule type" value="Genomic_DNA"/>
</dbReference>
<dbReference type="Proteomes" id="UP001500621">
    <property type="component" value="Unassembled WGS sequence"/>
</dbReference>
<name>A0ABP8X1P0_9ACTN</name>
<proteinExistence type="predicted"/>
<sequence>MAVLRVVGDGVDRLVPTAGDEALGLLVRELAIRFSRGDAGAWLTVDDEGGGRSLLWVSSAHVVTANFDAGGPPSWLSVSLSAIDVSGTGRSA</sequence>
<evidence type="ECO:0000313" key="1">
    <source>
        <dbReference type="EMBL" id="GAA4699151.1"/>
    </source>
</evidence>
<keyword evidence="2" id="KW-1185">Reference proteome</keyword>
<gene>
    <name evidence="1" type="ORF">GCM10023226_42390</name>
</gene>
<reference evidence="2" key="1">
    <citation type="journal article" date="2019" name="Int. J. Syst. Evol. Microbiol.">
        <title>The Global Catalogue of Microorganisms (GCM) 10K type strain sequencing project: providing services to taxonomists for standard genome sequencing and annotation.</title>
        <authorList>
            <consortium name="The Broad Institute Genomics Platform"/>
            <consortium name="The Broad Institute Genome Sequencing Center for Infectious Disease"/>
            <person name="Wu L."/>
            <person name="Ma J."/>
        </authorList>
    </citation>
    <scope>NUCLEOTIDE SEQUENCE [LARGE SCALE GENOMIC DNA]</scope>
    <source>
        <strain evidence="2">JCM 18127</strain>
    </source>
</reference>
<accession>A0ABP8X1P0</accession>
<dbReference type="RefSeq" id="WP_345272209.1">
    <property type="nucleotide sequence ID" value="NZ_BAABIM010000005.1"/>
</dbReference>